<dbReference type="EMBL" id="JACAZH010000004">
    <property type="protein sequence ID" value="KAF7371153.1"/>
    <property type="molecule type" value="Genomic_DNA"/>
</dbReference>
<sequence length="519" mass="58890">MDASSTSALLCNAISESPVPTPLPGTRHHRLLNTNEPPNDSDLAFIHSVISQTDARLACLDDEISKLQDKLTQLRDERSSLSNYLTRNKAILSPLRRMPPELLGEIFLWTLPSMREIWAREHYVADSSWALSHTSSSWRAICLSIPSLWSRVAIDYSEALVPHYPVPLIETQIQRAQNLKIHFYASLEADSRRQIQMFELLSRHSMRWEELGIGITPDIIPLLAALRDRLSSLKRLWIQWNGEDERQAAVQFIGCFQNAPSLVDFGVSDHDNFEPVSLPTRQFTYLELDGLVWERHEGILKHAQNLVEARITFDYLGPWPDTIELPHLRRLHVSYPTALNNLKAPALEELSFWVSYQQPLDIVALETFIDRSACRLRRLTLRGFPHAHTTIEMLQKAAFITELVIAIKEATAGPEIDLLVSKLAASQGAIMAPQLRALFIGCEEDSCLDYKMYLEMLRSRLGARSALRNAALLVERHGPDPETLVGLDALRQEGMNLSVVEGNGVSAQVRRWHYMSSWN</sequence>
<keyword evidence="3" id="KW-1185">Reference proteome</keyword>
<dbReference type="SUPFAM" id="SSF52047">
    <property type="entry name" value="RNI-like"/>
    <property type="match status" value="1"/>
</dbReference>
<evidence type="ECO:0000313" key="2">
    <source>
        <dbReference type="EMBL" id="KAF7371153.1"/>
    </source>
</evidence>
<gene>
    <name evidence="2" type="ORF">MSAN_00750700</name>
</gene>
<accession>A0A8H6Z2N7</accession>
<evidence type="ECO:0000256" key="1">
    <source>
        <dbReference type="SAM" id="Coils"/>
    </source>
</evidence>
<dbReference type="AlphaFoldDB" id="A0A8H6Z2N7"/>
<dbReference type="Proteomes" id="UP000623467">
    <property type="component" value="Unassembled WGS sequence"/>
</dbReference>
<organism evidence="2 3">
    <name type="scientific">Mycena sanguinolenta</name>
    <dbReference type="NCBI Taxonomy" id="230812"/>
    <lineage>
        <taxon>Eukaryota</taxon>
        <taxon>Fungi</taxon>
        <taxon>Dikarya</taxon>
        <taxon>Basidiomycota</taxon>
        <taxon>Agaricomycotina</taxon>
        <taxon>Agaricomycetes</taxon>
        <taxon>Agaricomycetidae</taxon>
        <taxon>Agaricales</taxon>
        <taxon>Marasmiineae</taxon>
        <taxon>Mycenaceae</taxon>
        <taxon>Mycena</taxon>
    </lineage>
</organism>
<dbReference type="OrthoDB" id="2950861at2759"/>
<evidence type="ECO:0000313" key="3">
    <source>
        <dbReference type="Proteomes" id="UP000623467"/>
    </source>
</evidence>
<reference evidence="2" key="1">
    <citation type="submission" date="2020-05" db="EMBL/GenBank/DDBJ databases">
        <title>Mycena genomes resolve the evolution of fungal bioluminescence.</title>
        <authorList>
            <person name="Tsai I.J."/>
        </authorList>
    </citation>
    <scope>NUCLEOTIDE SEQUENCE</scope>
    <source>
        <strain evidence="2">160909Yilan</strain>
    </source>
</reference>
<feature type="coiled-coil region" evidence="1">
    <location>
        <begin position="50"/>
        <end position="84"/>
    </location>
</feature>
<proteinExistence type="predicted"/>
<keyword evidence="1" id="KW-0175">Coiled coil</keyword>
<protein>
    <submittedName>
        <fullName evidence="2">F-box domain-containing protein</fullName>
    </submittedName>
</protein>
<comment type="caution">
    <text evidence="2">The sequence shown here is derived from an EMBL/GenBank/DDBJ whole genome shotgun (WGS) entry which is preliminary data.</text>
</comment>
<name>A0A8H6Z2N7_9AGAR</name>